<feature type="domain" description="ABC transporter" evidence="12">
    <location>
        <begin position="512"/>
        <end position="746"/>
    </location>
</feature>
<dbReference type="FunFam" id="1.20.1560.10:FF:000082">
    <property type="entry name" value="ABC transporter, multidrug resistance associated protein"/>
    <property type="match status" value="1"/>
</dbReference>
<evidence type="ECO:0000256" key="3">
    <source>
        <dbReference type="ARBA" id="ARBA00022448"/>
    </source>
</evidence>
<feature type="domain" description="ABC transmembrane type-1" evidence="13">
    <location>
        <begin position="811"/>
        <end position="1096"/>
    </location>
</feature>
<dbReference type="PROSITE" id="PS50893">
    <property type="entry name" value="ABC_TRANSPORTER_2"/>
    <property type="match status" value="2"/>
</dbReference>
<organism evidence="14 15">
    <name type="scientific">Gonapodya prolifera (strain JEL478)</name>
    <name type="common">Monoblepharis prolifera</name>
    <dbReference type="NCBI Taxonomy" id="1344416"/>
    <lineage>
        <taxon>Eukaryota</taxon>
        <taxon>Fungi</taxon>
        <taxon>Fungi incertae sedis</taxon>
        <taxon>Chytridiomycota</taxon>
        <taxon>Chytridiomycota incertae sedis</taxon>
        <taxon>Monoblepharidomycetes</taxon>
        <taxon>Monoblepharidales</taxon>
        <taxon>Gonapodyaceae</taxon>
        <taxon>Gonapodya</taxon>
    </lineage>
</organism>
<dbReference type="CDD" id="cd18597">
    <property type="entry name" value="ABC_6TM_YOR1_D1_like"/>
    <property type="match status" value="1"/>
</dbReference>
<dbReference type="Gene3D" id="3.40.50.300">
    <property type="entry name" value="P-loop containing nucleotide triphosphate hydrolases"/>
    <property type="match status" value="2"/>
</dbReference>
<dbReference type="OrthoDB" id="6500128at2759"/>
<keyword evidence="15" id="KW-1185">Reference proteome</keyword>
<proteinExistence type="inferred from homology"/>
<evidence type="ECO:0000256" key="1">
    <source>
        <dbReference type="ARBA" id="ARBA00004127"/>
    </source>
</evidence>
<feature type="transmembrane region" description="Helical" evidence="11">
    <location>
        <begin position="183"/>
        <end position="201"/>
    </location>
</feature>
<evidence type="ECO:0000256" key="7">
    <source>
        <dbReference type="ARBA" id="ARBA00022840"/>
    </source>
</evidence>
<evidence type="ECO:0000256" key="2">
    <source>
        <dbReference type="ARBA" id="ARBA00009726"/>
    </source>
</evidence>
<reference evidence="14 15" key="1">
    <citation type="journal article" date="2015" name="Genome Biol. Evol.">
        <title>Phylogenomic analyses indicate that early fungi evolved digesting cell walls of algal ancestors of land plants.</title>
        <authorList>
            <person name="Chang Y."/>
            <person name="Wang S."/>
            <person name="Sekimoto S."/>
            <person name="Aerts A.L."/>
            <person name="Choi C."/>
            <person name="Clum A."/>
            <person name="LaButti K.M."/>
            <person name="Lindquist E.A."/>
            <person name="Yee Ngan C."/>
            <person name="Ohm R.A."/>
            <person name="Salamov A.A."/>
            <person name="Grigoriev I.V."/>
            <person name="Spatafora J.W."/>
            <person name="Berbee M.L."/>
        </authorList>
    </citation>
    <scope>NUCLEOTIDE SEQUENCE [LARGE SCALE GENOMIC DNA]</scope>
    <source>
        <strain evidence="14 15">JEL478</strain>
    </source>
</reference>
<keyword evidence="5" id="KW-0677">Repeat</keyword>
<dbReference type="FunFam" id="3.40.50.300:FF:000074">
    <property type="entry name" value="Multidrug resistance-associated protein 5 isoform 1"/>
    <property type="match status" value="1"/>
</dbReference>
<keyword evidence="3" id="KW-0813">Transport</keyword>
<evidence type="ECO:0000259" key="13">
    <source>
        <dbReference type="PROSITE" id="PS50929"/>
    </source>
</evidence>
<evidence type="ECO:0000256" key="6">
    <source>
        <dbReference type="ARBA" id="ARBA00022741"/>
    </source>
</evidence>
<evidence type="ECO:0000256" key="11">
    <source>
        <dbReference type="SAM" id="Phobius"/>
    </source>
</evidence>
<dbReference type="InterPro" id="IPR011527">
    <property type="entry name" value="ABC1_TM_dom"/>
</dbReference>
<keyword evidence="8 11" id="KW-1133">Transmembrane helix</keyword>
<evidence type="ECO:0000313" key="14">
    <source>
        <dbReference type="EMBL" id="KXS10818.1"/>
    </source>
</evidence>
<feature type="domain" description="ABC transporter" evidence="12">
    <location>
        <begin position="1134"/>
        <end position="1371"/>
    </location>
</feature>
<protein>
    <recommendedName>
        <fullName evidence="16">P-loop containing nucleoside triphosphate hydrolase protein</fullName>
    </recommendedName>
</protein>
<evidence type="ECO:0000259" key="12">
    <source>
        <dbReference type="PROSITE" id="PS50893"/>
    </source>
</evidence>
<evidence type="ECO:0000256" key="10">
    <source>
        <dbReference type="SAM" id="MobiDB-lite"/>
    </source>
</evidence>
<dbReference type="InterPro" id="IPR036640">
    <property type="entry name" value="ABC1_TM_sf"/>
</dbReference>
<dbReference type="Proteomes" id="UP000070544">
    <property type="component" value="Unassembled WGS sequence"/>
</dbReference>
<dbReference type="InterPro" id="IPR017871">
    <property type="entry name" value="ABC_transporter-like_CS"/>
</dbReference>
<dbReference type="InterPro" id="IPR050173">
    <property type="entry name" value="ABC_transporter_C-like"/>
</dbReference>
<dbReference type="STRING" id="1344416.A0A139A2E9"/>
<feature type="domain" description="ABC transmembrane type-1" evidence="13">
    <location>
        <begin position="144"/>
        <end position="427"/>
    </location>
</feature>
<dbReference type="InterPro" id="IPR003439">
    <property type="entry name" value="ABC_transporter-like_ATP-bd"/>
</dbReference>
<comment type="subcellular location">
    <subcellularLocation>
        <location evidence="1">Endomembrane system</location>
        <topology evidence="1">Multi-pass membrane protein</topology>
    </subcellularLocation>
</comment>
<dbReference type="EMBL" id="KQ965814">
    <property type="protein sequence ID" value="KXS10818.1"/>
    <property type="molecule type" value="Genomic_DNA"/>
</dbReference>
<dbReference type="InterPro" id="IPR027417">
    <property type="entry name" value="P-loop_NTPase"/>
</dbReference>
<dbReference type="FunFam" id="3.40.50.300:FF:000997">
    <property type="entry name" value="Multidrug resistance-associated protein 1"/>
    <property type="match status" value="1"/>
</dbReference>
<feature type="transmembrane region" description="Helical" evidence="11">
    <location>
        <begin position="853"/>
        <end position="878"/>
    </location>
</feature>
<dbReference type="CDD" id="cd03250">
    <property type="entry name" value="ABCC_MRP_domain1"/>
    <property type="match status" value="1"/>
</dbReference>
<feature type="transmembrane region" description="Helical" evidence="11">
    <location>
        <begin position="396"/>
        <end position="415"/>
    </location>
</feature>
<dbReference type="GO" id="GO:0140359">
    <property type="term" value="F:ABC-type transporter activity"/>
    <property type="evidence" value="ECO:0007669"/>
    <property type="project" value="InterPro"/>
</dbReference>
<feature type="region of interest" description="Disordered" evidence="10">
    <location>
        <begin position="20"/>
        <end position="47"/>
    </location>
</feature>
<feature type="region of interest" description="Disordered" evidence="10">
    <location>
        <begin position="752"/>
        <end position="789"/>
    </location>
</feature>
<keyword evidence="9 11" id="KW-0472">Membrane</keyword>
<dbReference type="InterPro" id="IPR003593">
    <property type="entry name" value="AAA+_ATPase"/>
</dbReference>
<dbReference type="SUPFAM" id="SSF52540">
    <property type="entry name" value="P-loop containing nucleoside triphosphate hydrolases"/>
    <property type="match status" value="2"/>
</dbReference>
<dbReference type="PANTHER" id="PTHR24223:SF456">
    <property type="entry name" value="MULTIDRUG RESISTANCE-ASSOCIATED PROTEIN LETHAL(2)03659"/>
    <property type="match status" value="1"/>
</dbReference>
<evidence type="ECO:0000256" key="8">
    <source>
        <dbReference type="ARBA" id="ARBA00022989"/>
    </source>
</evidence>
<comment type="similarity">
    <text evidence="2">Belongs to the ABC transporter superfamily. ABCC family. Conjugate transporter (TC 3.A.1.208) subfamily.</text>
</comment>
<feature type="transmembrane region" description="Helical" evidence="11">
    <location>
        <begin position="939"/>
        <end position="968"/>
    </location>
</feature>
<dbReference type="SMART" id="SM00382">
    <property type="entry name" value="AAA"/>
    <property type="match status" value="2"/>
</dbReference>
<accession>A0A139A2E9</accession>
<dbReference type="Gene3D" id="1.20.1560.10">
    <property type="entry name" value="ABC transporter type 1, transmembrane domain"/>
    <property type="match status" value="2"/>
</dbReference>
<dbReference type="CDD" id="cd03244">
    <property type="entry name" value="ABCC_MRP_domain2"/>
    <property type="match status" value="1"/>
</dbReference>
<dbReference type="GO" id="GO:0005524">
    <property type="term" value="F:ATP binding"/>
    <property type="evidence" value="ECO:0007669"/>
    <property type="project" value="UniProtKB-KW"/>
</dbReference>
<dbReference type="PROSITE" id="PS50929">
    <property type="entry name" value="ABC_TM1F"/>
    <property type="match status" value="2"/>
</dbReference>
<feature type="transmembrane region" description="Helical" evidence="11">
    <location>
        <begin position="369"/>
        <end position="390"/>
    </location>
</feature>
<feature type="transmembrane region" description="Helical" evidence="11">
    <location>
        <begin position="814"/>
        <end position="833"/>
    </location>
</feature>
<dbReference type="CDD" id="cd18606">
    <property type="entry name" value="ABC_6TM_YOR1_D2_like"/>
    <property type="match status" value="1"/>
</dbReference>
<dbReference type="FunFam" id="1.20.1560.10:FF:000010">
    <property type="entry name" value="Multidrug resistance-associated ABC transporter"/>
    <property type="match status" value="1"/>
</dbReference>
<feature type="transmembrane region" description="Helical" evidence="11">
    <location>
        <begin position="1063"/>
        <end position="1088"/>
    </location>
</feature>
<name>A0A139A2E9_GONPJ</name>
<keyword evidence="4 11" id="KW-0812">Transmembrane</keyword>
<evidence type="ECO:0000313" key="15">
    <source>
        <dbReference type="Proteomes" id="UP000070544"/>
    </source>
</evidence>
<evidence type="ECO:0000256" key="9">
    <source>
        <dbReference type="ARBA" id="ARBA00023136"/>
    </source>
</evidence>
<gene>
    <name evidence="14" type="ORF">M427DRAFT_61533</name>
</gene>
<dbReference type="PANTHER" id="PTHR24223">
    <property type="entry name" value="ATP-BINDING CASSETTE SUB-FAMILY C"/>
    <property type="match status" value="1"/>
</dbReference>
<evidence type="ECO:0000256" key="4">
    <source>
        <dbReference type="ARBA" id="ARBA00022692"/>
    </source>
</evidence>
<dbReference type="SUPFAM" id="SSF90123">
    <property type="entry name" value="ABC transporter transmembrane region"/>
    <property type="match status" value="2"/>
</dbReference>
<dbReference type="Pfam" id="PF00664">
    <property type="entry name" value="ABC_membrane"/>
    <property type="match status" value="2"/>
</dbReference>
<dbReference type="OMA" id="ACAQWFH"/>
<keyword evidence="7" id="KW-0067">ATP-binding</keyword>
<feature type="transmembrane region" description="Helical" evidence="11">
    <location>
        <begin position="1028"/>
        <end position="1057"/>
    </location>
</feature>
<dbReference type="GO" id="GO:0016887">
    <property type="term" value="F:ATP hydrolysis activity"/>
    <property type="evidence" value="ECO:0007669"/>
    <property type="project" value="InterPro"/>
</dbReference>
<dbReference type="GO" id="GO:0016020">
    <property type="term" value="C:membrane"/>
    <property type="evidence" value="ECO:0007669"/>
    <property type="project" value="InterPro"/>
</dbReference>
<evidence type="ECO:0000256" key="5">
    <source>
        <dbReference type="ARBA" id="ARBA00022737"/>
    </source>
</evidence>
<feature type="transmembrane region" description="Helical" evidence="11">
    <location>
        <begin position="287"/>
        <end position="305"/>
    </location>
</feature>
<sequence>MADRAHEKHETKILLEKDLKHFVNPDGDGKDAGESKAKPNPTPEPKANILSKVTFHWLNSLLLLGYRRPLAEGDLYDVPHYQTVDAITNRFAKEWQKELDIHRASKKAAVASGEKTSAPAPIQKGRKTPSLRRALIRTFGIDWVLGGLYRLVSDTSNVTQPLVLQAFVNWLTKSGSSDGTGKTGYLLALAMFALQILTSIFQHQYFYNSVRVGFGLRTAVVASVYRKCLILSQAARQDFSGGRTVNMMSTDTARLDFVSPQLHMMWASPTIICVCMGLLIMNLGVSALAGFFVLLVPLLLQSVVIRHLMGIRKIASAITDQRIRVIQEALSGIRVIKFNGWEDAILGMIEELRRTELVNVRKIVASRSFMTGVMQIQPVFAAILTFVIYTALGNQLTPGVVFSSLALFNVVRMPLQMYPLQITMVSDAIVALKRLETLLLADELQADDDDGNSEHQEQRAETDIKSEWVVKITNGNFKWEEAVSVAKDTKGAKKTPHGAKEPSHAKLAPVPVPIKDAAVATDAPASVDETNVKTKSRALLRNINVAIPKGSLVFVCGAVGSGKSSLLNAIIGEMGKTSGTVEINAASLAYGAQQAWVQNATVRENIVFGHPWNESKYWDAIRACSMVSDLEVLADGDLTEIGERGITLSGGQKQRVSLARCVFMDPELVILDDPLSAVDAHVGKHILEEVILKRFSGKTRIMATHQLHILPHSDFVICLNEGEIVEQGTYAELVAKDGGYLSEMVKNYGTKNKDEVDEKEDEEPSSTPAVPEFKTTKKRAGTKGNDGTLMTKEERNEGAVPIVNYTIYAKASGGILTVGGLVLSLVLTQVARVGTDTWLSFWSTATDRGNEGYYMGIYVVLGLLQGIFAIVNGQIIAYGCNIASRRIHDAALEKVFRAPVTFFDVTPIGRIMNRFSRDIDGLDNMLPENLRMFTGQVSVAISTLVLVCVIIPLFIAPIVPMIILYYFIQLFYRSTSRELKRLDSILRSPFYAHFSETLAGLSTIRAFQAQERFRLENETRLNSANRSTWLLAVVQRWIAVRLDVISATLVFCATVFATVLRNSYLGVGVLSLAVTYSLSMTNVLSFTVRQATELEMQMNGVERLSYYVNDLESEKAPVVEDRRPPEGWPNAGEITFRDITLRYRPELPPALEDVNLHFKPGTRVGICGRTGAGKSTLLMSLFRLVEPTSGSIDIDGVNVLEIGLQDLRDRLAIIPQDPVLFSGTFRYNLDPFEKYPDNEIWSVLAHCGDLRDVVEAHPDKLEMLVSENGENFSVGQRQLICLARAALRRSRVVVLDEATASVDLATDAFIQKSLRSSDVFEQSTIVTIAHRIQTIIDYDMIVVMSQGKVVEVGTPAELVDVEGGWFAKLVLETGGAQAENLHRLAKLGRNATSVGERTC</sequence>
<feature type="compositionally biased region" description="Basic and acidic residues" evidence="10">
    <location>
        <begin position="20"/>
        <end position="37"/>
    </location>
</feature>
<evidence type="ECO:0008006" key="16">
    <source>
        <dbReference type="Google" id="ProtNLM"/>
    </source>
</evidence>
<dbReference type="PROSITE" id="PS00211">
    <property type="entry name" value="ABC_TRANSPORTER_1"/>
    <property type="match status" value="2"/>
</dbReference>
<keyword evidence="6" id="KW-0547">Nucleotide-binding</keyword>
<dbReference type="Pfam" id="PF00005">
    <property type="entry name" value="ABC_tran"/>
    <property type="match status" value="2"/>
</dbReference>
<dbReference type="GO" id="GO:0012505">
    <property type="term" value="C:endomembrane system"/>
    <property type="evidence" value="ECO:0007669"/>
    <property type="project" value="UniProtKB-SubCell"/>
</dbReference>